<accession>B9TMD9</accession>
<organism evidence="1 2">
    <name type="scientific">Ricinus communis</name>
    <name type="common">Castor bean</name>
    <dbReference type="NCBI Taxonomy" id="3988"/>
    <lineage>
        <taxon>Eukaryota</taxon>
        <taxon>Viridiplantae</taxon>
        <taxon>Streptophyta</taxon>
        <taxon>Embryophyta</taxon>
        <taxon>Tracheophyta</taxon>
        <taxon>Spermatophyta</taxon>
        <taxon>Magnoliopsida</taxon>
        <taxon>eudicotyledons</taxon>
        <taxon>Gunneridae</taxon>
        <taxon>Pentapetalae</taxon>
        <taxon>rosids</taxon>
        <taxon>fabids</taxon>
        <taxon>Malpighiales</taxon>
        <taxon>Euphorbiaceae</taxon>
        <taxon>Acalyphoideae</taxon>
        <taxon>Acalypheae</taxon>
        <taxon>Ricinus</taxon>
    </lineage>
</organism>
<dbReference type="Proteomes" id="UP000008311">
    <property type="component" value="Unassembled WGS sequence"/>
</dbReference>
<dbReference type="InParanoid" id="B9TMD9"/>
<name>B9TMD9_RICCO</name>
<dbReference type="EMBL" id="EQ988783">
    <property type="protein sequence ID" value="EEF22974.1"/>
    <property type="molecule type" value="Genomic_DNA"/>
</dbReference>
<gene>
    <name evidence="1" type="ORF">RCOM_2093860</name>
</gene>
<evidence type="ECO:0000313" key="2">
    <source>
        <dbReference type="Proteomes" id="UP000008311"/>
    </source>
</evidence>
<keyword evidence="2" id="KW-1185">Reference proteome</keyword>
<evidence type="ECO:0000313" key="1">
    <source>
        <dbReference type="EMBL" id="EEF22974.1"/>
    </source>
</evidence>
<dbReference type="AlphaFoldDB" id="B9TMD9"/>
<sequence>MVPRALQLAVWKHYRAGQCDDKSPSAAWLAAARAAIDAVASQESKPQQTLFP</sequence>
<protein>
    <submittedName>
        <fullName evidence="1">Uncharacterized protein</fullName>
    </submittedName>
</protein>
<proteinExistence type="predicted"/>
<reference evidence="2" key="1">
    <citation type="journal article" date="2010" name="Nat. Biotechnol.">
        <title>Draft genome sequence of the oilseed species Ricinus communis.</title>
        <authorList>
            <person name="Chan A.P."/>
            <person name="Crabtree J."/>
            <person name="Zhao Q."/>
            <person name="Lorenzi H."/>
            <person name="Orvis J."/>
            <person name="Puiu D."/>
            <person name="Melake-Berhan A."/>
            <person name="Jones K.M."/>
            <person name="Redman J."/>
            <person name="Chen G."/>
            <person name="Cahoon E.B."/>
            <person name="Gedil M."/>
            <person name="Stanke M."/>
            <person name="Haas B.J."/>
            <person name="Wortman J.R."/>
            <person name="Fraser-Liggett C.M."/>
            <person name="Ravel J."/>
            <person name="Rabinowicz P.D."/>
        </authorList>
    </citation>
    <scope>NUCLEOTIDE SEQUENCE [LARGE SCALE GENOMIC DNA]</scope>
    <source>
        <strain evidence="2">cv. Hale</strain>
    </source>
</reference>